<evidence type="ECO:0000313" key="1">
    <source>
        <dbReference type="EMBL" id="REF86200.1"/>
    </source>
</evidence>
<protein>
    <submittedName>
        <fullName evidence="1">Uncharacterized protein</fullName>
    </submittedName>
</protein>
<organism evidence="1 2">
    <name type="scientific">Methylovirgula ligni</name>
    <dbReference type="NCBI Taxonomy" id="569860"/>
    <lineage>
        <taxon>Bacteria</taxon>
        <taxon>Pseudomonadati</taxon>
        <taxon>Pseudomonadota</taxon>
        <taxon>Alphaproteobacteria</taxon>
        <taxon>Hyphomicrobiales</taxon>
        <taxon>Beijerinckiaceae</taxon>
        <taxon>Methylovirgula</taxon>
    </lineage>
</organism>
<name>A0A3D9YUE0_9HYPH</name>
<keyword evidence="2" id="KW-1185">Reference proteome</keyword>
<evidence type="ECO:0000313" key="2">
    <source>
        <dbReference type="Proteomes" id="UP000256900"/>
    </source>
</evidence>
<dbReference type="AlphaFoldDB" id="A0A3D9YUE0"/>
<accession>A0A3D9YUE0</accession>
<gene>
    <name evidence="1" type="ORF">DES32_2248</name>
</gene>
<dbReference type="RefSeq" id="WP_115836764.1">
    <property type="nucleotide sequence ID" value="NZ_CP025086.1"/>
</dbReference>
<proteinExistence type="predicted"/>
<sequence>MAAAAFLALALHASQPALISAHYRPYHPPLASLDLVVDASSIRVVDARNVGVTLRNSEYADLDITHTFHVACTLPPNYGLWRVRAFADYRYNLIPATIVEYKYYNPTYVELEIDPSTFTDTIDADATSPHRVHIEFYARDY</sequence>
<reference evidence="1 2" key="1">
    <citation type="submission" date="2018-08" db="EMBL/GenBank/DDBJ databases">
        <title>Genomic Encyclopedia of Type Strains, Phase IV (KMG-IV): sequencing the most valuable type-strain genomes for metagenomic binning, comparative biology and taxonomic classification.</title>
        <authorList>
            <person name="Goeker M."/>
        </authorList>
    </citation>
    <scope>NUCLEOTIDE SEQUENCE [LARGE SCALE GENOMIC DNA]</scope>
    <source>
        <strain evidence="1 2">BW863</strain>
    </source>
</reference>
<dbReference type="Proteomes" id="UP000256900">
    <property type="component" value="Unassembled WGS sequence"/>
</dbReference>
<comment type="caution">
    <text evidence="1">The sequence shown here is derived from an EMBL/GenBank/DDBJ whole genome shotgun (WGS) entry which is preliminary data.</text>
</comment>
<dbReference type="EMBL" id="QUMO01000003">
    <property type="protein sequence ID" value="REF86200.1"/>
    <property type="molecule type" value="Genomic_DNA"/>
</dbReference>